<evidence type="ECO:0000313" key="3">
    <source>
        <dbReference type="Proteomes" id="UP000253934"/>
    </source>
</evidence>
<feature type="transmembrane region" description="Helical" evidence="1">
    <location>
        <begin position="138"/>
        <end position="159"/>
    </location>
</feature>
<comment type="caution">
    <text evidence="2">The sequence shown here is derived from an EMBL/GenBank/DDBJ whole genome shotgun (WGS) entry which is preliminary data.</text>
</comment>
<keyword evidence="1" id="KW-0472">Membrane</keyword>
<organism evidence="2 3">
    <name type="scientific">Spirobacillus cienkowskii</name>
    <dbReference type="NCBI Taxonomy" id="495820"/>
    <lineage>
        <taxon>Bacteria</taxon>
        <taxon>Pseudomonadati</taxon>
        <taxon>Bdellovibrionota</taxon>
        <taxon>Oligoflexia</taxon>
        <taxon>Silvanigrellales</taxon>
        <taxon>Spirobacillus</taxon>
    </lineage>
</organism>
<sequence length="172" mass="20914">MNLLEIFFIVIILFHAFLMLVDEFYCHKKRWLPKWERVGHPVDTACFLLCYILVIFFPMNKAIFFVFLINAVFSCFLIVKDEAVHLKYANSFEQYLHALLFVLHPVILCILFFSWSLFAKSEFLFFNYFDFKLLKYVILTQFILAIIFFWYQIIYWNFVIKDNVYDAKRNSK</sequence>
<keyword evidence="1" id="KW-1133">Transmembrane helix</keyword>
<accession>A0A369KVF5</accession>
<dbReference type="Proteomes" id="UP000253934">
    <property type="component" value="Unassembled WGS sequence"/>
</dbReference>
<evidence type="ECO:0000256" key="1">
    <source>
        <dbReference type="SAM" id="Phobius"/>
    </source>
</evidence>
<protein>
    <submittedName>
        <fullName evidence="2">Uncharacterized protein</fullName>
    </submittedName>
</protein>
<feature type="transmembrane region" description="Helical" evidence="1">
    <location>
        <begin position="99"/>
        <end position="118"/>
    </location>
</feature>
<proteinExistence type="predicted"/>
<keyword evidence="3" id="KW-1185">Reference proteome</keyword>
<dbReference type="EMBL" id="QOVW01000024">
    <property type="protein sequence ID" value="RDB36807.1"/>
    <property type="molecule type" value="Genomic_DNA"/>
</dbReference>
<feature type="transmembrane region" description="Helical" evidence="1">
    <location>
        <begin position="62"/>
        <end position="79"/>
    </location>
</feature>
<dbReference type="AlphaFoldDB" id="A0A369KVF5"/>
<keyword evidence="1" id="KW-0812">Transmembrane</keyword>
<gene>
    <name evidence="2" type="ORF">DCC88_03140</name>
</gene>
<feature type="transmembrane region" description="Helical" evidence="1">
    <location>
        <begin position="6"/>
        <end position="26"/>
    </location>
</feature>
<evidence type="ECO:0000313" key="2">
    <source>
        <dbReference type="EMBL" id="RDB36807.1"/>
    </source>
</evidence>
<feature type="transmembrane region" description="Helical" evidence="1">
    <location>
        <begin position="38"/>
        <end position="56"/>
    </location>
</feature>
<name>A0A369KVF5_9BACT</name>
<reference evidence="2" key="1">
    <citation type="submission" date="2018-04" db="EMBL/GenBank/DDBJ databases">
        <title>Draft genome sequence of the Candidatus Spirobacillus cienkowskii, a pathogen of freshwater Daphnia species, reconstructed from hemolymph metagenomic reads.</title>
        <authorList>
            <person name="Bresciani L."/>
            <person name="Lemos L.N."/>
            <person name="Wale N."/>
            <person name="Lin J.Y."/>
            <person name="Fernandes G.R."/>
            <person name="Duffy M.A."/>
            <person name="Rodrigues J.M."/>
        </authorList>
    </citation>
    <scope>NUCLEOTIDE SEQUENCE [LARGE SCALE GENOMIC DNA]</scope>
    <source>
        <strain evidence="2">Binning01</strain>
    </source>
</reference>